<dbReference type="GO" id="GO:0016705">
    <property type="term" value="F:oxidoreductase activity, acting on paired donors, with incorporation or reduction of molecular oxygen"/>
    <property type="evidence" value="ECO:0007669"/>
    <property type="project" value="InterPro"/>
</dbReference>
<keyword evidence="7 13" id="KW-0479">Metal-binding</keyword>
<dbReference type="InterPro" id="IPR050364">
    <property type="entry name" value="Cytochrome_P450_fung"/>
</dbReference>
<evidence type="ECO:0000256" key="11">
    <source>
        <dbReference type="ARBA" id="ARBA00023033"/>
    </source>
</evidence>
<feature type="transmembrane region" description="Helical" evidence="15">
    <location>
        <begin position="17"/>
        <end position="38"/>
    </location>
</feature>
<evidence type="ECO:0000256" key="9">
    <source>
        <dbReference type="ARBA" id="ARBA00023002"/>
    </source>
</evidence>
<keyword evidence="12 15" id="KW-0472">Membrane</keyword>
<evidence type="ECO:0000256" key="3">
    <source>
        <dbReference type="ARBA" id="ARBA00005179"/>
    </source>
</evidence>
<evidence type="ECO:0000256" key="15">
    <source>
        <dbReference type="SAM" id="Phobius"/>
    </source>
</evidence>
<protein>
    <submittedName>
        <fullName evidence="16">Cytochrome P450</fullName>
    </submittedName>
</protein>
<dbReference type="Gene3D" id="1.10.630.10">
    <property type="entry name" value="Cytochrome P450"/>
    <property type="match status" value="1"/>
</dbReference>
<dbReference type="InterPro" id="IPR017972">
    <property type="entry name" value="Cyt_P450_CS"/>
</dbReference>
<keyword evidence="17" id="KW-1185">Reference proteome</keyword>
<dbReference type="GO" id="GO:0004497">
    <property type="term" value="F:monooxygenase activity"/>
    <property type="evidence" value="ECO:0007669"/>
    <property type="project" value="UniProtKB-KW"/>
</dbReference>
<sequence length="533" mass="59785">MASSWASKLSLPSSETALLSSPGTTILLCALAFALVYLSRLRTGRVRQQLPPGPPALPLLGNLHQLPMAYQEHTLAEWGKHYGDVVYARIIEKPILVLNRAQIARELLEKRGAKYSGRPHSAFILDIVQWVQLVSMPYTERWRRHRRWFQTALQARNILNAYEPLQHIEVRRLLNDILREPDDVIIHLRRYVAALMLGIAYGHSPSSMDDEYIKMVADALHLVIEAGAVSSMLVDFIPFLKYLPAWAPGMGFKRRGLQARSLIRDMERIPLERVKSKMAAGTARPSVATALLEEATRSGTLDEAEEREIASVLGIMYGAGTDTTSTVLSTFILLMVLHPDVLRKAQMEVDSVIGDIRLPDINDRASLPYLDAVLKETYRWLAPVPLGVPHELTEPDEYNGFAMPEGSMVFTNLWAMLRDEEHYLNPDVFDPERFFGLSEDQAEDTDPRRIVFGFGRRICPGRFLADSSIFLAAANIIAVFDIRPARTADGKETLPQPSFIAGAVRHPKPFLCNVQPRSDKIVDLLMTAATAEM</sequence>
<organism evidence="16 17">
    <name type="scientific">Daedalea quercina L-15889</name>
    <dbReference type="NCBI Taxonomy" id="1314783"/>
    <lineage>
        <taxon>Eukaryota</taxon>
        <taxon>Fungi</taxon>
        <taxon>Dikarya</taxon>
        <taxon>Basidiomycota</taxon>
        <taxon>Agaricomycotina</taxon>
        <taxon>Agaricomycetes</taxon>
        <taxon>Polyporales</taxon>
        <taxon>Fomitopsis</taxon>
    </lineage>
</organism>
<dbReference type="PANTHER" id="PTHR46300:SF7">
    <property type="entry name" value="P450, PUTATIVE (EUROFUNG)-RELATED"/>
    <property type="match status" value="1"/>
</dbReference>
<keyword evidence="9 14" id="KW-0560">Oxidoreductase</keyword>
<evidence type="ECO:0000256" key="5">
    <source>
        <dbReference type="ARBA" id="ARBA00022617"/>
    </source>
</evidence>
<comment type="cofactor">
    <cofactor evidence="1 13">
        <name>heme</name>
        <dbReference type="ChEBI" id="CHEBI:30413"/>
    </cofactor>
</comment>
<dbReference type="GO" id="GO:0020037">
    <property type="term" value="F:heme binding"/>
    <property type="evidence" value="ECO:0007669"/>
    <property type="project" value="InterPro"/>
</dbReference>
<dbReference type="SUPFAM" id="SSF48264">
    <property type="entry name" value="Cytochrome P450"/>
    <property type="match status" value="1"/>
</dbReference>
<evidence type="ECO:0000256" key="13">
    <source>
        <dbReference type="PIRSR" id="PIRSR602401-1"/>
    </source>
</evidence>
<evidence type="ECO:0000313" key="17">
    <source>
        <dbReference type="Proteomes" id="UP000076727"/>
    </source>
</evidence>
<evidence type="ECO:0000256" key="4">
    <source>
        <dbReference type="ARBA" id="ARBA00010617"/>
    </source>
</evidence>
<evidence type="ECO:0000256" key="2">
    <source>
        <dbReference type="ARBA" id="ARBA00004167"/>
    </source>
</evidence>
<evidence type="ECO:0000256" key="12">
    <source>
        <dbReference type="ARBA" id="ARBA00023136"/>
    </source>
</evidence>
<evidence type="ECO:0000313" key="16">
    <source>
        <dbReference type="EMBL" id="KZT69356.1"/>
    </source>
</evidence>
<dbReference type="InterPro" id="IPR001128">
    <property type="entry name" value="Cyt_P450"/>
</dbReference>
<keyword evidence="5 13" id="KW-0349">Heme</keyword>
<dbReference type="PRINTS" id="PR00385">
    <property type="entry name" value="P450"/>
</dbReference>
<dbReference type="Pfam" id="PF00067">
    <property type="entry name" value="p450"/>
    <property type="match status" value="1"/>
</dbReference>
<dbReference type="EMBL" id="KV429058">
    <property type="protein sequence ID" value="KZT69356.1"/>
    <property type="molecule type" value="Genomic_DNA"/>
</dbReference>
<evidence type="ECO:0000256" key="8">
    <source>
        <dbReference type="ARBA" id="ARBA00022989"/>
    </source>
</evidence>
<dbReference type="PRINTS" id="PR00463">
    <property type="entry name" value="EP450I"/>
</dbReference>
<evidence type="ECO:0000256" key="14">
    <source>
        <dbReference type="RuleBase" id="RU000461"/>
    </source>
</evidence>
<comment type="similarity">
    <text evidence="4 14">Belongs to the cytochrome P450 family.</text>
</comment>
<proteinExistence type="inferred from homology"/>
<keyword evidence="6 15" id="KW-0812">Transmembrane</keyword>
<evidence type="ECO:0000256" key="10">
    <source>
        <dbReference type="ARBA" id="ARBA00023004"/>
    </source>
</evidence>
<gene>
    <name evidence="16" type="ORF">DAEQUDRAFT_765454</name>
</gene>
<dbReference type="OrthoDB" id="2789670at2759"/>
<evidence type="ECO:0000256" key="6">
    <source>
        <dbReference type="ARBA" id="ARBA00022692"/>
    </source>
</evidence>
<name>A0A165QEJ0_9APHY</name>
<dbReference type="CDD" id="cd11065">
    <property type="entry name" value="CYP64-like"/>
    <property type="match status" value="1"/>
</dbReference>
<keyword evidence="11 14" id="KW-0503">Monooxygenase</keyword>
<dbReference type="Proteomes" id="UP000076727">
    <property type="component" value="Unassembled WGS sequence"/>
</dbReference>
<comment type="subcellular location">
    <subcellularLocation>
        <location evidence="2">Membrane</location>
        <topology evidence="2">Single-pass membrane protein</topology>
    </subcellularLocation>
</comment>
<evidence type="ECO:0000256" key="1">
    <source>
        <dbReference type="ARBA" id="ARBA00001971"/>
    </source>
</evidence>
<keyword evidence="10 13" id="KW-0408">Iron</keyword>
<dbReference type="InterPro" id="IPR002401">
    <property type="entry name" value="Cyt_P450_E_grp-I"/>
</dbReference>
<accession>A0A165QEJ0</accession>
<dbReference type="AlphaFoldDB" id="A0A165QEJ0"/>
<dbReference type="PROSITE" id="PS00086">
    <property type="entry name" value="CYTOCHROME_P450"/>
    <property type="match status" value="1"/>
</dbReference>
<dbReference type="PANTHER" id="PTHR46300">
    <property type="entry name" value="P450, PUTATIVE (EUROFUNG)-RELATED-RELATED"/>
    <property type="match status" value="1"/>
</dbReference>
<dbReference type="GO" id="GO:0005506">
    <property type="term" value="F:iron ion binding"/>
    <property type="evidence" value="ECO:0007669"/>
    <property type="project" value="InterPro"/>
</dbReference>
<keyword evidence="8 15" id="KW-1133">Transmembrane helix</keyword>
<evidence type="ECO:0000256" key="7">
    <source>
        <dbReference type="ARBA" id="ARBA00022723"/>
    </source>
</evidence>
<reference evidence="16 17" key="1">
    <citation type="journal article" date="2016" name="Mol. Biol. Evol.">
        <title>Comparative Genomics of Early-Diverging Mushroom-Forming Fungi Provides Insights into the Origins of Lignocellulose Decay Capabilities.</title>
        <authorList>
            <person name="Nagy L.G."/>
            <person name="Riley R."/>
            <person name="Tritt A."/>
            <person name="Adam C."/>
            <person name="Daum C."/>
            <person name="Floudas D."/>
            <person name="Sun H."/>
            <person name="Yadav J.S."/>
            <person name="Pangilinan J."/>
            <person name="Larsson K.H."/>
            <person name="Matsuura K."/>
            <person name="Barry K."/>
            <person name="Labutti K."/>
            <person name="Kuo R."/>
            <person name="Ohm R.A."/>
            <person name="Bhattacharya S.S."/>
            <person name="Shirouzu T."/>
            <person name="Yoshinaga Y."/>
            <person name="Martin F.M."/>
            <person name="Grigoriev I.V."/>
            <person name="Hibbett D.S."/>
        </authorList>
    </citation>
    <scope>NUCLEOTIDE SEQUENCE [LARGE SCALE GENOMIC DNA]</scope>
    <source>
        <strain evidence="16 17">L-15889</strain>
    </source>
</reference>
<feature type="binding site" description="axial binding residue" evidence="13">
    <location>
        <position position="459"/>
    </location>
    <ligand>
        <name>heme</name>
        <dbReference type="ChEBI" id="CHEBI:30413"/>
    </ligand>
    <ligandPart>
        <name>Fe</name>
        <dbReference type="ChEBI" id="CHEBI:18248"/>
    </ligandPart>
</feature>
<comment type="pathway">
    <text evidence="3">Secondary metabolite biosynthesis.</text>
</comment>
<dbReference type="GO" id="GO:0016020">
    <property type="term" value="C:membrane"/>
    <property type="evidence" value="ECO:0007669"/>
    <property type="project" value="UniProtKB-SubCell"/>
</dbReference>
<dbReference type="STRING" id="1314783.A0A165QEJ0"/>
<dbReference type="InterPro" id="IPR036396">
    <property type="entry name" value="Cyt_P450_sf"/>
</dbReference>